<organism evidence="1 2">
    <name type="scientific">Pusillibacter faecalis</name>
    <dbReference type="NCBI Taxonomy" id="2714358"/>
    <lineage>
        <taxon>Bacteria</taxon>
        <taxon>Bacillati</taxon>
        <taxon>Bacillota</taxon>
        <taxon>Clostridia</taxon>
        <taxon>Eubacteriales</taxon>
        <taxon>Oscillospiraceae</taxon>
        <taxon>Pusillibacter</taxon>
    </lineage>
</organism>
<accession>A0A810Q999</accession>
<protein>
    <submittedName>
        <fullName evidence="1">Uncharacterized protein</fullName>
    </submittedName>
</protein>
<evidence type="ECO:0000313" key="1">
    <source>
        <dbReference type="EMBL" id="BCK82832.1"/>
    </source>
</evidence>
<dbReference type="EMBL" id="AP023420">
    <property type="protein sequence ID" value="BCK82832.1"/>
    <property type="molecule type" value="Genomic_DNA"/>
</dbReference>
<gene>
    <name evidence="1" type="ORF">MM59RIKEN_01510</name>
</gene>
<dbReference type="Proteomes" id="UP000679848">
    <property type="component" value="Chromosome"/>
</dbReference>
<reference evidence="1" key="1">
    <citation type="submission" date="2020-09" db="EMBL/GenBank/DDBJ databases">
        <title>New species isolated from human feces.</title>
        <authorList>
            <person name="Kitahara M."/>
            <person name="Shigeno Y."/>
            <person name="Shime M."/>
            <person name="Matsumoto Y."/>
            <person name="Nakamura S."/>
            <person name="Motooka D."/>
            <person name="Fukuoka S."/>
            <person name="Nishikawa H."/>
            <person name="Benno Y."/>
        </authorList>
    </citation>
    <scope>NUCLEOTIDE SEQUENCE</scope>
    <source>
        <strain evidence="1">MM59</strain>
    </source>
</reference>
<proteinExistence type="predicted"/>
<name>A0A810Q999_9FIRM</name>
<dbReference type="KEGG" id="pfaa:MM59RIKEN_01510"/>
<evidence type="ECO:0000313" key="2">
    <source>
        <dbReference type="Proteomes" id="UP000679848"/>
    </source>
</evidence>
<keyword evidence="2" id="KW-1185">Reference proteome</keyword>
<dbReference type="RefSeq" id="WP_187032532.1">
    <property type="nucleotide sequence ID" value="NZ_AP023420.1"/>
</dbReference>
<dbReference type="AlphaFoldDB" id="A0A810Q999"/>
<sequence>MQVYLAVTPGQAQAAAKYRRPLAHVAYRIGEGSVLLRQNLLLQTQGGLLSVSDRKAPVIDDPEALCAAVLRECGRRNYQGILLDFEEPPRPDRQTFIRRLDEVAGRRALYLPERYAEGTKNAVPLICAAVSGGNFTERLREAAGQRGGRLALDMERLRMDFRLPAPTGQGEPLSAAALSRLMEQEAPAVFFSQDLCARYFTYTRDGECHFVLFDDAETLRQKLRTGTALGFSAAFFMWPEVQDIADGLFQPF</sequence>